<evidence type="ECO:0000313" key="3">
    <source>
        <dbReference type="Proteomes" id="UP001055429"/>
    </source>
</evidence>
<proteinExistence type="predicted"/>
<feature type="compositionally biased region" description="Polar residues" evidence="1">
    <location>
        <begin position="14"/>
        <end position="23"/>
    </location>
</feature>
<organism evidence="2 3">
    <name type="scientific">Brevundimonas albigilva</name>
    <dbReference type="NCBI Taxonomy" id="1312364"/>
    <lineage>
        <taxon>Bacteria</taxon>
        <taxon>Pseudomonadati</taxon>
        <taxon>Pseudomonadota</taxon>
        <taxon>Alphaproteobacteria</taxon>
        <taxon>Caulobacterales</taxon>
        <taxon>Caulobacteraceae</taxon>
        <taxon>Brevundimonas</taxon>
    </lineage>
</organism>
<reference evidence="2" key="1">
    <citation type="submission" date="2022-05" db="EMBL/GenBank/DDBJ databases">
        <title>Brevundimonas albigilva TT17 genome sequence.</title>
        <authorList>
            <person name="Lee K."/>
            <person name="Son H."/>
        </authorList>
    </citation>
    <scope>NUCLEOTIDE SEQUENCE</scope>
    <source>
        <strain evidence="2">TT17</strain>
    </source>
</reference>
<evidence type="ECO:0000313" key="2">
    <source>
        <dbReference type="EMBL" id="URI16656.1"/>
    </source>
</evidence>
<evidence type="ECO:0000256" key="1">
    <source>
        <dbReference type="SAM" id="MobiDB-lite"/>
    </source>
</evidence>
<protein>
    <submittedName>
        <fullName evidence="2">Uncharacterized protein</fullName>
    </submittedName>
</protein>
<keyword evidence="3" id="KW-1185">Reference proteome</keyword>
<dbReference type="Proteomes" id="UP001055429">
    <property type="component" value="Chromosome"/>
</dbReference>
<feature type="region of interest" description="Disordered" evidence="1">
    <location>
        <begin position="1"/>
        <end position="64"/>
    </location>
</feature>
<dbReference type="EMBL" id="CP097649">
    <property type="protein sequence ID" value="URI16656.1"/>
    <property type="molecule type" value="Genomic_DNA"/>
</dbReference>
<sequence length="142" mass="15335">MTDARPSTVGGSGAQPTRSTNAGIRTRMTLIAQSLSPDRPPSGYINLAEPNPGTSRRTRERTYGLSPVRPIAGFDIAPADMEFLHIGAHVRLGTRHRYDRKVLDAHLDRLAGLDSSAELNVNKADAELARFIADHPDAARGP</sequence>
<name>A0ABY4SS07_9CAUL</name>
<accession>A0ABY4SS07</accession>
<dbReference type="RefSeq" id="WP_250202487.1">
    <property type="nucleotide sequence ID" value="NZ_CP097649.1"/>
</dbReference>
<gene>
    <name evidence="2" type="ORF">M8231_06710</name>
</gene>